<evidence type="ECO:0000256" key="1">
    <source>
        <dbReference type="ARBA" id="ARBA00004196"/>
    </source>
</evidence>
<keyword evidence="2" id="KW-0732">Signal</keyword>
<dbReference type="Pfam" id="PF09479">
    <property type="entry name" value="Flg_new"/>
    <property type="match status" value="2"/>
</dbReference>
<dbReference type="InterPro" id="IPR042229">
    <property type="entry name" value="Listeria/Bacterioides_rpt_sf"/>
</dbReference>
<name>A0ABY5S968_9BACL</name>
<dbReference type="Pfam" id="PF23666">
    <property type="entry name" value="Rcc01698_C"/>
    <property type="match status" value="1"/>
</dbReference>
<comment type="subcellular location">
    <subcellularLocation>
        <location evidence="1">Cell envelope</location>
    </subcellularLocation>
</comment>
<sequence length="1163" mass="125901">MQTKLRLLSIILTLCCFVVTVSPTSYVAAATTTGTPPGNLAYNATVTGSDYDSTGQSTGGWWGGSPFSLQNITSGTLNTDLWVAPHANNTVPPGDTSAVYLLIDLGTAKTMNVINIWNYYRNHPASGLRTYHNQIVQLSADGINWVNVFNQDVNNVAHQDPKDSNQTFANGTLVNGSITGVSAGNDTEYQEDTNAGGHQVNFAPTTARYIRWWCGGFTGTISNNNLPQMVQLQAYFMNAVTYEYNDGVNPSNTVKVINDTVLTKPSDPVSQTLGQVFDGWTVDVAGGTAWDFSKPVTGDMKLVANWKTVPVYTVKFSYSENAEPMTAKVTEGETVTPPEGLTSDGMVLAGWKLKGVPYDFSTAITKDITLAAIWVPMPSSDAYVIPAGVLNIVLNGAGQITKLINTLDGTDYVTSSPDGKASYLMSLIVNYAPQYPTAVHYAKGNGTLTLDFASVKGKATVKVDKKGGYTTFKLTDLTLPSEWSAQAVLWGPIKTGMKSGGQVAGVAYNDKFGIGIHALNSKTVGGWPVEFNNLSYPSDLPLVNGYLNPLDARGFNNIAAAFSTWGSALQAYTWDYTKPTERKVQEWNADSPTRTIPALTGDYAGDASMIGSSIALFGTRTPNILNVLSNIEINEGLPHPTINGKWQKTSQETAQDFLVFTDNMYNNIVNDSKMALDAGINYIYGQYGASGPWITDGGYQFNGNFGGSDAATKQMVDIAASYGIKVGVHTLSNEISPGDVTYIKPLANAGLASAGIAHLTRPMTDTDTTVYIDNGKEFSPAAVSAAGSNSVLIDNEMIAFSTCTQVSDNEWQLTGVVRGYRATTVSAHDTGAAAKLLWFYYDRYIADMELNKQMTGRMADIFNNVGVHAMSYDALEATKMTTYGPLQFSEFPIAVYNRINAAGNKDGFITEASDMGSNLWNVSSRISWGESNTPISLIYNYLEFYGLNFFPKMLGWTYTHGNHGASNEPNLLMNLAMKAGWNAGTGWYVTASTFQSRPYMAKEIKLWNNAIKHGAFDVGGEFTSEVQADMRKAWSNGKIWKLTEVVQDQQWTLQQVTKDTNFTPVGNSITLYATNNINVVQSANGDIATSTSLNYSRAHSGDTVTIYTQAYSGFQLDEAALTVTGADNSVYPITAKGDGTYTYQMPSQNVTITAQFNKIKIKE</sequence>
<keyword evidence="5" id="KW-1185">Reference proteome</keyword>
<reference evidence="4" key="1">
    <citation type="submission" date="2022-01" db="EMBL/GenBank/DDBJ databases">
        <title>Paenibacillus spongiae sp. nov., isolated from marine sponge.</title>
        <authorList>
            <person name="Li Z."/>
            <person name="Zhang M."/>
        </authorList>
    </citation>
    <scope>NUCLEOTIDE SEQUENCE</scope>
    <source>
        <strain evidence="4">PHS-Z3</strain>
    </source>
</reference>
<dbReference type="RefSeq" id="WP_258386536.1">
    <property type="nucleotide sequence ID" value="NZ_CP091430.1"/>
</dbReference>
<protein>
    <submittedName>
        <fullName evidence="4">InlB B-repeat-containing protein</fullName>
    </submittedName>
</protein>
<organism evidence="4 5">
    <name type="scientific">Paenibacillus spongiae</name>
    <dbReference type="NCBI Taxonomy" id="2909671"/>
    <lineage>
        <taxon>Bacteria</taxon>
        <taxon>Bacillati</taxon>
        <taxon>Bacillota</taxon>
        <taxon>Bacilli</taxon>
        <taxon>Bacillales</taxon>
        <taxon>Paenibacillaceae</taxon>
        <taxon>Paenibacillus</taxon>
    </lineage>
</organism>
<feature type="domain" description="Rcc01698-like C-terminal" evidence="3">
    <location>
        <begin position="784"/>
        <end position="833"/>
    </location>
</feature>
<dbReference type="Gene3D" id="2.60.120.260">
    <property type="entry name" value="Galactose-binding domain-like"/>
    <property type="match status" value="1"/>
</dbReference>
<evidence type="ECO:0000259" key="3">
    <source>
        <dbReference type="Pfam" id="PF23666"/>
    </source>
</evidence>
<dbReference type="InterPro" id="IPR056490">
    <property type="entry name" value="Rcc01698_C"/>
</dbReference>
<gene>
    <name evidence="4" type="ORF">L1F29_00845</name>
</gene>
<feature type="signal peptide" evidence="2">
    <location>
        <begin position="1"/>
        <end position="27"/>
    </location>
</feature>
<accession>A0ABY5S968</accession>
<evidence type="ECO:0000256" key="2">
    <source>
        <dbReference type="SAM" id="SignalP"/>
    </source>
</evidence>
<evidence type="ECO:0000313" key="4">
    <source>
        <dbReference type="EMBL" id="UVI30472.1"/>
    </source>
</evidence>
<dbReference type="Gene3D" id="2.60.40.4270">
    <property type="entry name" value="Listeria-Bacteroides repeat domain"/>
    <property type="match status" value="2"/>
</dbReference>
<dbReference type="InterPro" id="IPR013378">
    <property type="entry name" value="InlB-like_B-rpt"/>
</dbReference>
<feature type="chain" id="PRO_5046054255" evidence="2">
    <location>
        <begin position="28"/>
        <end position="1163"/>
    </location>
</feature>
<proteinExistence type="predicted"/>
<dbReference type="EMBL" id="CP091430">
    <property type="protein sequence ID" value="UVI30472.1"/>
    <property type="molecule type" value="Genomic_DNA"/>
</dbReference>
<evidence type="ECO:0000313" key="5">
    <source>
        <dbReference type="Proteomes" id="UP001057877"/>
    </source>
</evidence>
<dbReference type="Proteomes" id="UP001057877">
    <property type="component" value="Chromosome"/>
</dbReference>